<dbReference type="STRING" id="73230.A0A2B7ZU54"/>
<protein>
    <submittedName>
        <fullName evidence="1">Uncharacterized protein</fullName>
    </submittedName>
</protein>
<evidence type="ECO:0000313" key="1">
    <source>
        <dbReference type="EMBL" id="PGH36723.1"/>
    </source>
</evidence>
<dbReference type="AlphaFoldDB" id="A0A2B7ZU54"/>
<proteinExistence type="predicted"/>
<keyword evidence="2" id="KW-1185">Reference proteome</keyword>
<reference evidence="1 2" key="1">
    <citation type="submission" date="2017-10" db="EMBL/GenBank/DDBJ databases">
        <title>Comparative genomics in systemic dimorphic fungi from Ajellomycetaceae.</title>
        <authorList>
            <person name="Munoz J.F."/>
            <person name="Mcewen J.G."/>
            <person name="Clay O.K."/>
            <person name="Cuomo C.A."/>
        </authorList>
    </citation>
    <scope>NUCLEOTIDE SEQUENCE [LARGE SCALE GENOMIC DNA]</scope>
    <source>
        <strain evidence="1 2">UAMH4076</strain>
    </source>
</reference>
<gene>
    <name evidence="1" type="ORF">GX50_00383</name>
</gene>
<dbReference type="EMBL" id="PDND01000004">
    <property type="protein sequence ID" value="PGH36723.1"/>
    <property type="molecule type" value="Genomic_DNA"/>
</dbReference>
<organism evidence="1 2">
    <name type="scientific">[Emmonsia] crescens</name>
    <dbReference type="NCBI Taxonomy" id="73230"/>
    <lineage>
        <taxon>Eukaryota</taxon>
        <taxon>Fungi</taxon>
        <taxon>Dikarya</taxon>
        <taxon>Ascomycota</taxon>
        <taxon>Pezizomycotina</taxon>
        <taxon>Eurotiomycetes</taxon>
        <taxon>Eurotiomycetidae</taxon>
        <taxon>Onygenales</taxon>
        <taxon>Ajellomycetaceae</taxon>
        <taxon>Emergomyces</taxon>
    </lineage>
</organism>
<evidence type="ECO:0000313" key="2">
    <source>
        <dbReference type="Proteomes" id="UP000226031"/>
    </source>
</evidence>
<comment type="caution">
    <text evidence="1">The sequence shown here is derived from an EMBL/GenBank/DDBJ whole genome shotgun (WGS) entry which is preliminary data.</text>
</comment>
<accession>A0A2B7ZU54</accession>
<name>A0A2B7ZU54_9EURO</name>
<dbReference type="Proteomes" id="UP000226031">
    <property type="component" value="Unassembled WGS sequence"/>
</dbReference>
<sequence>MPRTRRLLREENHLNDNRDWIKIVVAHHLGLGARSVESCQVAEVEGWFHGSFNVCVPVTIEDETWKSKRSQPSRHVLLRLPLPYRIEEAFRPGNGDEKVRCEAGTYAWLQT</sequence>